<protein>
    <submittedName>
        <fullName evidence="1">Predicted protein</fullName>
    </submittedName>
</protein>
<sequence length="87" mass="10097">MGSTTMDDDHTIEFKGSPRSYRGVVRSPWWTESSSVSSSENLWRNQNRLFLLWSISDQIELVGWNGWCTRVLLEEEIEGEGRWCTGI</sequence>
<evidence type="ECO:0000313" key="1">
    <source>
        <dbReference type="EMBL" id="BAK05433.1"/>
    </source>
</evidence>
<dbReference type="EMBL" id="AK374236">
    <property type="protein sequence ID" value="BAK05433.1"/>
    <property type="molecule type" value="mRNA"/>
</dbReference>
<organism evidence="1">
    <name type="scientific">Hordeum vulgare subsp. vulgare</name>
    <name type="common">Domesticated barley</name>
    <dbReference type="NCBI Taxonomy" id="112509"/>
    <lineage>
        <taxon>Eukaryota</taxon>
        <taxon>Viridiplantae</taxon>
        <taxon>Streptophyta</taxon>
        <taxon>Embryophyta</taxon>
        <taxon>Tracheophyta</taxon>
        <taxon>Spermatophyta</taxon>
        <taxon>Magnoliopsida</taxon>
        <taxon>Liliopsida</taxon>
        <taxon>Poales</taxon>
        <taxon>Poaceae</taxon>
        <taxon>BOP clade</taxon>
        <taxon>Pooideae</taxon>
        <taxon>Triticodae</taxon>
        <taxon>Triticeae</taxon>
        <taxon>Hordeinae</taxon>
        <taxon>Hordeum</taxon>
    </lineage>
</organism>
<reference evidence="1" key="1">
    <citation type="journal article" date="2011" name="Plant Physiol.">
        <title>Comprehensive sequence analysis of 24,783 barley full-length cDNAs derived from 12 clone libraries.</title>
        <authorList>
            <person name="Matsumoto T."/>
            <person name="Tanaka T."/>
            <person name="Sakai H."/>
            <person name="Amano N."/>
            <person name="Kanamori H."/>
            <person name="Kurita K."/>
            <person name="Kikuta A."/>
            <person name="Kamiya K."/>
            <person name="Yamamoto M."/>
            <person name="Ikawa H."/>
            <person name="Fujii N."/>
            <person name="Hori K."/>
            <person name="Itoh T."/>
            <person name="Sato K."/>
        </authorList>
    </citation>
    <scope>NUCLEOTIDE SEQUENCE</scope>
    <source>
        <tissue evidence="1">Seed</tissue>
    </source>
</reference>
<proteinExistence type="evidence at transcript level"/>
<accession>F2EDL1</accession>
<dbReference type="AlphaFoldDB" id="F2EDL1"/>
<name>F2EDL1_HORVV</name>